<reference evidence="5" key="1">
    <citation type="journal article" date="2014" name="Int. J. Syst. Evol. Microbiol.">
        <title>Complete genome sequence of Corynebacterium casei LMG S-19264T (=DSM 44701T), isolated from a smear-ripened cheese.</title>
        <authorList>
            <consortium name="US DOE Joint Genome Institute (JGI-PGF)"/>
            <person name="Walter F."/>
            <person name="Albersmeier A."/>
            <person name="Kalinowski J."/>
            <person name="Ruckert C."/>
        </authorList>
    </citation>
    <scope>NUCLEOTIDE SEQUENCE</scope>
    <source>
        <strain evidence="5">CGMCC 1.12813</strain>
    </source>
</reference>
<dbReference type="GO" id="GO:0005524">
    <property type="term" value="F:ATP binding"/>
    <property type="evidence" value="ECO:0007669"/>
    <property type="project" value="InterPro"/>
</dbReference>
<feature type="domain" description="Protein kinase" evidence="4">
    <location>
        <begin position="134"/>
        <end position="512"/>
    </location>
</feature>
<dbReference type="PANTHER" id="PTHR10566">
    <property type="entry name" value="CHAPERONE-ACTIVITY OF BC1 COMPLEX CABC1 -RELATED"/>
    <property type="match status" value="1"/>
</dbReference>
<dbReference type="InterPro" id="IPR011009">
    <property type="entry name" value="Kinase-like_dom_sf"/>
</dbReference>
<feature type="transmembrane region" description="Helical" evidence="3">
    <location>
        <begin position="510"/>
        <end position="529"/>
    </location>
</feature>
<evidence type="ECO:0000313" key="6">
    <source>
        <dbReference type="Proteomes" id="UP000606922"/>
    </source>
</evidence>
<dbReference type="PROSITE" id="PS50011">
    <property type="entry name" value="PROTEIN_KINASE_DOM"/>
    <property type="match status" value="1"/>
</dbReference>
<keyword evidence="5" id="KW-0830">Ubiquinone</keyword>
<keyword evidence="6" id="KW-1185">Reference proteome</keyword>
<name>A0A916WJV3_9MICO</name>
<dbReference type="InterPro" id="IPR004147">
    <property type="entry name" value="ABC1_dom"/>
</dbReference>
<dbReference type="Gene3D" id="1.10.510.10">
    <property type="entry name" value="Transferase(Phosphotransferase) domain 1"/>
    <property type="match status" value="1"/>
</dbReference>
<dbReference type="AlphaFoldDB" id="A0A916WJV3"/>
<evidence type="ECO:0000259" key="4">
    <source>
        <dbReference type="PROSITE" id="PS50011"/>
    </source>
</evidence>
<dbReference type="CDD" id="cd05121">
    <property type="entry name" value="ABC1_ADCK3-like"/>
    <property type="match status" value="1"/>
</dbReference>
<dbReference type="Proteomes" id="UP000606922">
    <property type="component" value="Unassembled WGS sequence"/>
</dbReference>
<gene>
    <name evidence="5" type="primary">ubiB</name>
    <name evidence="5" type="ORF">GCM10010979_18760</name>
</gene>
<evidence type="ECO:0000256" key="3">
    <source>
        <dbReference type="SAM" id="Phobius"/>
    </source>
</evidence>
<dbReference type="SMART" id="SM00220">
    <property type="entry name" value="S_TKc"/>
    <property type="match status" value="1"/>
</dbReference>
<dbReference type="EMBL" id="BMGB01000001">
    <property type="protein sequence ID" value="GGB04332.1"/>
    <property type="molecule type" value="Genomic_DNA"/>
</dbReference>
<dbReference type="SUPFAM" id="SSF56112">
    <property type="entry name" value="Protein kinase-like (PK-like)"/>
    <property type="match status" value="1"/>
</dbReference>
<evidence type="ECO:0000256" key="1">
    <source>
        <dbReference type="ARBA" id="ARBA00009670"/>
    </source>
</evidence>
<dbReference type="GO" id="GO:0004672">
    <property type="term" value="F:protein kinase activity"/>
    <property type="evidence" value="ECO:0007669"/>
    <property type="project" value="InterPro"/>
</dbReference>
<comment type="similarity">
    <text evidence="1">Belongs to the protein kinase superfamily. ADCK protein kinase family.</text>
</comment>
<evidence type="ECO:0000313" key="5">
    <source>
        <dbReference type="EMBL" id="GGB04332.1"/>
    </source>
</evidence>
<dbReference type="InterPro" id="IPR050154">
    <property type="entry name" value="UbiB_kinase"/>
</dbReference>
<dbReference type="Pfam" id="PF03109">
    <property type="entry name" value="ABC1"/>
    <property type="match status" value="1"/>
</dbReference>
<evidence type="ECO:0000256" key="2">
    <source>
        <dbReference type="SAM" id="MobiDB-lite"/>
    </source>
</evidence>
<keyword evidence="3" id="KW-1133">Transmembrane helix</keyword>
<dbReference type="InterPro" id="IPR000719">
    <property type="entry name" value="Prot_kinase_dom"/>
</dbReference>
<sequence length="568" mass="61386">MDGTLPTAIPRLTPPDARDKTTPALERGRRFAELVRIARRHSLLPLRKLDFSTAPAGASARAVQADGLRQALEEAGGAFVKAGQLLSTRTDILPPEFVAALSRLQQGVTAAPWDEVEAMLEEEYGAPLASVFTSFERVPIAAASIAQVHRATMTTGRVVAVKVQRPGIAPAVRRDIDIAVRVARFVARTSREAKTLGIAAVAEQYAADLRRQLDFRLEARNLTAMRAMQLRGPRADELRLPDLVESLSTDRVLVMEFLEGGTLTEWNERPGADSAELRPAMLVVLRAFIRQIVFDGVYHADLHPGNIMLLPGGRPALVDFGSVGRLDLQLRETVQELLIAYLQGDTQLFADALLTLAPIADDADETGFRRELSEFITYELGPGSRVSVATVDALVAVISRYGMTVPAELVAAARAFAILEGTLRTSAPEFDLLEEARELANEQIGDQMTAGNVRSVLTTELLGLLPAVRRLPRRFDRIGNQVESGRLNVNIRVLADRRDRRLLSSLVRQLLLAGVGVVSGIVSLGYLTAPETTGVISSASAGGAMGVGSLVLLAAAGVDALVTRRRER</sequence>
<protein>
    <submittedName>
        <fullName evidence="5">Ubiquinone biosynthesis protein UbiB</fullName>
    </submittedName>
</protein>
<organism evidence="5 6">
    <name type="scientific">Conyzicola nivalis</name>
    <dbReference type="NCBI Taxonomy" id="1477021"/>
    <lineage>
        <taxon>Bacteria</taxon>
        <taxon>Bacillati</taxon>
        <taxon>Actinomycetota</taxon>
        <taxon>Actinomycetes</taxon>
        <taxon>Micrococcales</taxon>
        <taxon>Microbacteriaceae</taxon>
        <taxon>Conyzicola</taxon>
    </lineage>
</organism>
<feature type="region of interest" description="Disordered" evidence="2">
    <location>
        <begin position="1"/>
        <end position="22"/>
    </location>
</feature>
<comment type="caution">
    <text evidence="5">The sequence shown here is derived from an EMBL/GenBank/DDBJ whole genome shotgun (WGS) entry which is preliminary data.</text>
</comment>
<proteinExistence type="inferred from homology"/>
<feature type="transmembrane region" description="Helical" evidence="3">
    <location>
        <begin position="541"/>
        <end position="562"/>
    </location>
</feature>
<dbReference type="PANTHER" id="PTHR10566:SF113">
    <property type="entry name" value="PROTEIN ACTIVITY OF BC1 COMPLEX KINASE 7, CHLOROPLASTIC"/>
    <property type="match status" value="1"/>
</dbReference>
<keyword evidence="3" id="KW-0472">Membrane</keyword>
<keyword evidence="3" id="KW-0812">Transmembrane</keyword>
<dbReference type="RefSeq" id="WP_188510363.1">
    <property type="nucleotide sequence ID" value="NZ_BMGB01000001.1"/>
</dbReference>
<reference evidence="5" key="2">
    <citation type="submission" date="2020-09" db="EMBL/GenBank/DDBJ databases">
        <authorList>
            <person name="Sun Q."/>
            <person name="Zhou Y."/>
        </authorList>
    </citation>
    <scope>NUCLEOTIDE SEQUENCE</scope>
    <source>
        <strain evidence="5">CGMCC 1.12813</strain>
    </source>
</reference>
<accession>A0A916WJV3</accession>